<dbReference type="PANTHER" id="PTHR11527">
    <property type="entry name" value="HEAT-SHOCK PROTEIN 20 FAMILY MEMBER"/>
    <property type="match status" value="1"/>
</dbReference>
<dbReference type="Gene3D" id="2.60.40.790">
    <property type="match status" value="1"/>
</dbReference>
<dbReference type="Proteomes" id="UP000028302">
    <property type="component" value="Unassembled WGS sequence"/>
</dbReference>
<name>A0A084ILB9_SALHC</name>
<reference evidence="4 5" key="1">
    <citation type="submission" date="2013-03" db="EMBL/GenBank/DDBJ databases">
        <title>Salinisphaera hydrothermalis C41B8 Genome Sequencing.</title>
        <authorList>
            <person name="Li C."/>
            <person name="Lai Q."/>
            <person name="Shao Z."/>
        </authorList>
    </citation>
    <scope>NUCLEOTIDE SEQUENCE [LARGE SCALE GENOMIC DNA]</scope>
    <source>
        <strain evidence="4 5">C41B8</strain>
    </source>
</reference>
<dbReference type="STRING" id="1304275.C41B8_09891"/>
<dbReference type="InterPro" id="IPR002068">
    <property type="entry name" value="A-crystallin/Hsp20_dom"/>
</dbReference>
<evidence type="ECO:0000256" key="2">
    <source>
        <dbReference type="RuleBase" id="RU003616"/>
    </source>
</evidence>
<protein>
    <submittedName>
        <fullName evidence="4">Heat shock protein Hsp20</fullName>
    </submittedName>
</protein>
<comment type="similarity">
    <text evidence="1 2">Belongs to the small heat shock protein (HSP20) family.</text>
</comment>
<dbReference type="AlphaFoldDB" id="A0A084ILB9"/>
<evidence type="ECO:0000313" key="4">
    <source>
        <dbReference type="EMBL" id="KEZ77503.1"/>
    </source>
</evidence>
<dbReference type="eggNOG" id="COG0071">
    <property type="taxonomic scope" value="Bacteria"/>
</dbReference>
<proteinExistence type="inferred from homology"/>
<evidence type="ECO:0000259" key="3">
    <source>
        <dbReference type="PROSITE" id="PS01031"/>
    </source>
</evidence>
<accession>A0A084ILB9</accession>
<sequence length="138" mass="15118">MSEMSRAQEEWMTRGKVSGRGRSHAAAYVPPADIFALGDDLIVRCEVAGVKSEDVSVTVASNVLTISGRRDSELNENEVLYYTRERVYGEFRRSMILPDGVDQSDINATVRNGLLEIRVAGGAAAKPQSINVVDENED</sequence>
<dbReference type="InterPro" id="IPR031107">
    <property type="entry name" value="Small_HSP"/>
</dbReference>
<dbReference type="SUPFAM" id="SSF49764">
    <property type="entry name" value="HSP20-like chaperones"/>
    <property type="match status" value="1"/>
</dbReference>
<organism evidence="4 5">
    <name type="scientific">Salinisphaera hydrothermalis (strain C41B8)</name>
    <dbReference type="NCBI Taxonomy" id="1304275"/>
    <lineage>
        <taxon>Bacteria</taxon>
        <taxon>Pseudomonadati</taxon>
        <taxon>Pseudomonadota</taxon>
        <taxon>Gammaproteobacteria</taxon>
        <taxon>Salinisphaerales</taxon>
        <taxon>Salinisphaeraceae</taxon>
        <taxon>Salinisphaera</taxon>
    </lineage>
</organism>
<gene>
    <name evidence="4" type="ORF">C41B8_09891</name>
</gene>
<feature type="domain" description="SHSP" evidence="3">
    <location>
        <begin position="23"/>
        <end position="136"/>
    </location>
</feature>
<dbReference type="InterPro" id="IPR008978">
    <property type="entry name" value="HSP20-like_chaperone"/>
</dbReference>
<comment type="caution">
    <text evidence="4">The sequence shown here is derived from an EMBL/GenBank/DDBJ whole genome shotgun (WGS) entry which is preliminary data.</text>
</comment>
<keyword evidence="5" id="KW-1185">Reference proteome</keyword>
<dbReference type="PROSITE" id="PS01031">
    <property type="entry name" value="SHSP"/>
    <property type="match status" value="1"/>
</dbReference>
<dbReference type="CDD" id="cd06464">
    <property type="entry name" value="ACD_sHsps-like"/>
    <property type="match status" value="1"/>
</dbReference>
<evidence type="ECO:0000256" key="1">
    <source>
        <dbReference type="PROSITE-ProRule" id="PRU00285"/>
    </source>
</evidence>
<keyword evidence="4" id="KW-0346">Stress response</keyword>
<dbReference type="EMBL" id="APNK01000012">
    <property type="protein sequence ID" value="KEZ77503.1"/>
    <property type="molecule type" value="Genomic_DNA"/>
</dbReference>
<evidence type="ECO:0000313" key="5">
    <source>
        <dbReference type="Proteomes" id="UP000028302"/>
    </source>
</evidence>
<dbReference type="Pfam" id="PF00011">
    <property type="entry name" value="HSP20"/>
    <property type="match status" value="1"/>
</dbReference>